<feature type="compositionally biased region" description="Basic and acidic residues" evidence="1">
    <location>
        <begin position="458"/>
        <end position="481"/>
    </location>
</feature>
<feature type="compositionally biased region" description="Basic and acidic residues" evidence="1">
    <location>
        <begin position="543"/>
        <end position="553"/>
    </location>
</feature>
<feature type="region of interest" description="Disordered" evidence="1">
    <location>
        <begin position="501"/>
        <end position="629"/>
    </location>
</feature>
<gene>
    <name evidence="2" type="ORF">GCM10009560_21310</name>
</gene>
<feature type="compositionally biased region" description="Low complexity" evidence="1">
    <location>
        <begin position="776"/>
        <end position="789"/>
    </location>
</feature>
<protein>
    <recommendedName>
        <fullName evidence="4">CBM2 domain-containing protein</fullName>
    </recommendedName>
</protein>
<accession>A0ABN1P329</accession>
<feature type="compositionally biased region" description="Acidic residues" evidence="1">
    <location>
        <begin position="689"/>
        <end position="699"/>
    </location>
</feature>
<feature type="region of interest" description="Disordered" evidence="1">
    <location>
        <begin position="1"/>
        <end position="489"/>
    </location>
</feature>
<feature type="compositionally biased region" description="Basic and acidic residues" evidence="1">
    <location>
        <begin position="270"/>
        <end position="281"/>
    </location>
</feature>
<feature type="compositionally biased region" description="Gly residues" evidence="1">
    <location>
        <begin position="790"/>
        <end position="801"/>
    </location>
</feature>
<comment type="caution">
    <text evidence="2">The sequence shown here is derived from an EMBL/GenBank/DDBJ whole genome shotgun (WGS) entry which is preliminary data.</text>
</comment>
<evidence type="ECO:0000256" key="1">
    <source>
        <dbReference type="SAM" id="MobiDB-lite"/>
    </source>
</evidence>
<feature type="compositionally biased region" description="Low complexity" evidence="1">
    <location>
        <begin position="124"/>
        <end position="144"/>
    </location>
</feature>
<dbReference type="InterPro" id="IPR008965">
    <property type="entry name" value="CBM2/CBM3_carb-bd_dom_sf"/>
</dbReference>
<name>A0ABN1P329_9ACTN</name>
<dbReference type="InterPro" id="IPR012291">
    <property type="entry name" value="CBM2_carb-bd_dom_sf"/>
</dbReference>
<dbReference type="Proteomes" id="UP001501578">
    <property type="component" value="Unassembled WGS sequence"/>
</dbReference>
<sequence length="901" mass="90415">MGRHGTGGSDAHERGMGGSDDSRDEDLRYSTDPAAAWSIAPDPTATSSFFATDSDEPGWPELPDGPDATSKRAPKSKRAESPSDASDPTQIANLPSQGGAIPPQGEAMPPRSGGLPPQGGGMTPQSGGPRPQGGDRPPQRGGLPAQDASFPSRSGGLPSQGGGLPPQNAGPPTPGAPQGPESGSLPTRGAGMPSQGAGASSQGAPPSAGAVPYETGAFVAQPPPESDPLGSDPLRADSLGYGSDHQVGGEYRVAGSDRHLAVPDPQTPHPDSRTPDSRTPHSDPLAAHPLGADRAGAGSFDGPETGFFDSQALSAYEHASRSGSDQDGPAPFGDDSGSGRGRAGVTPPPDAFADDRPGGAVPGGAARTGPRPGEDALGPEGPDFDGPVTGAFDMPVTGMFERPEAGSFERSEADPSEHSETGRFERPEPGGFERPEAGASRDSGPFARSGGVGSGSDAFRRPEAGSRDQRDPQAGPYERDGLTSPDATQVLGIGAAHAVQGAGDALGPAGDLFQQGGAHHQNPGGAEPFGQSGTDPFGQVTGEPREGVGRPDEPVGAPNGGHPPAPGDIKVAGTPTAVSPTPAWADSNETFTDTGWAPEEFEDDSRRRKGRRRGGGGDGFDDENSGGGGRIRVALLSVAAVAVVLGGTVAGVKLMGASGEAECPGGKCTAVQGGTSSPPPTVATSEPAPAEEEEPTEEPEPSRTKTKTPRPTTSSPVAQPPRRTVAPPRPTPTKTRTNTPKPPERTTRPPRTPAPSEEPTGGLQNTGDPSTGTIESGGPIPTTGSTSGFGHNGGITGGGSAGPSVDVDYEVTERNGRTYTAGVSVLNSSAQQLNGITLSLPVTGRVLDVTGADWTQDGQLLIIDVAGLLSAGASKNLTISATGTGAQPQNCGLVGGDCSLT</sequence>
<feature type="compositionally biased region" description="Low complexity" evidence="1">
    <location>
        <begin position="501"/>
        <end position="512"/>
    </location>
</feature>
<dbReference type="Gene3D" id="2.60.40.290">
    <property type="match status" value="1"/>
</dbReference>
<dbReference type="SUPFAM" id="SSF49384">
    <property type="entry name" value="Carbohydrate-binding domain"/>
    <property type="match status" value="1"/>
</dbReference>
<evidence type="ECO:0008006" key="4">
    <source>
        <dbReference type="Google" id="ProtNLM"/>
    </source>
</evidence>
<organism evidence="2 3">
    <name type="scientific">Nonomuraea longicatena</name>
    <dbReference type="NCBI Taxonomy" id="83682"/>
    <lineage>
        <taxon>Bacteria</taxon>
        <taxon>Bacillati</taxon>
        <taxon>Actinomycetota</taxon>
        <taxon>Actinomycetes</taxon>
        <taxon>Streptosporangiales</taxon>
        <taxon>Streptosporangiaceae</taxon>
        <taxon>Nonomuraea</taxon>
    </lineage>
</organism>
<feature type="compositionally biased region" description="Polar residues" evidence="1">
    <location>
        <begin position="83"/>
        <end position="96"/>
    </location>
</feature>
<evidence type="ECO:0000313" key="2">
    <source>
        <dbReference type="EMBL" id="GAA0922123.1"/>
    </source>
</evidence>
<evidence type="ECO:0000313" key="3">
    <source>
        <dbReference type="Proteomes" id="UP001501578"/>
    </source>
</evidence>
<feature type="compositionally biased region" description="Pro residues" evidence="1">
    <location>
        <begin position="168"/>
        <end position="177"/>
    </location>
</feature>
<reference evidence="2 3" key="1">
    <citation type="journal article" date="2019" name="Int. J. Syst. Evol. Microbiol.">
        <title>The Global Catalogue of Microorganisms (GCM) 10K type strain sequencing project: providing services to taxonomists for standard genome sequencing and annotation.</title>
        <authorList>
            <consortium name="The Broad Institute Genomics Platform"/>
            <consortium name="The Broad Institute Genome Sequencing Center for Infectious Disease"/>
            <person name="Wu L."/>
            <person name="Ma J."/>
        </authorList>
    </citation>
    <scope>NUCLEOTIDE SEQUENCE [LARGE SCALE GENOMIC DNA]</scope>
    <source>
        <strain evidence="2 3">JCM 11136</strain>
    </source>
</reference>
<feature type="compositionally biased region" description="Low complexity" evidence="1">
    <location>
        <begin position="709"/>
        <end position="739"/>
    </location>
</feature>
<keyword evidence="3" id="KW-1185">Reference proteome</keyword>
<feature type="region of interest" description="Disordered" evidence="1">
    <location>
        <begin position="660"/>
        <end position="806"/>
    </location>
</feature>
<dbReference type="EMBL" id="BAAAHQ010000008">
    <property type="protein sequence ID" value="GAA0922123.1"/>
    <property type="molecule type" value="Genomic_DNA"/>
</dbReference>
<feature type="compositionally biased region" description="Polar residues" evidence="1">
    <location>
        <begin position="762"/>
        <end position="774"/>
    </location>
</feature>
<feature type="compositionally biased region" description="Basic and acidic residues" evidence="1">
    <location>
        <begin position="401"/>
        <end position="436"/>
    </location>
</feature>
<feature type="compositionally biased region" description="Low complexity" evidence="1">
    <location>
        <begin position="189"/>
        <end position="210"/>
    </location>
</feature>
<proteinExistence type="predicted"/>